<dbReference type="PANTHER" id="PTHR13696">
    <property type="entry name" value="P-LOOP CONTAINING NUCLEOSIDE TRIPHOSPHATE HYDROLASE"/>
    <property type="match status" value="1"/>
</dbReference>
<reference evidence="3" key="1">
    <citation type="submission" date="2019-11" db="EMBL/GenBank/DDBJ databases">
        <authorList>
            <person name="Feng L."/>
        </authorList>
    </citation>
    <scope>NUCLEOTIDE SEQUENCE</scope>
    <source>
        <strain evidence="3">RgnavusLFYP19</strain>
        <strain evidence="2">RgnavusLFYP36</strain>
    </source>
</reference>
<evidence type="ECO:0000313" key="3">
    <source>
        <dbReference type="EMBL" id="VYU22876.1"/>
    </source>
</evidence>
<dbReference type="InterPro" id="IPR025669">
    <property type="entry name" value="AAA_dom"/>
</dbReference>
<dbReference type="GO" id="GO:0016787">
    <property type="term" value="F:hydrolase activity"/>
    <property type="evidence" value="ECO:0007669"/>
    <property type="project" value="UniProtKB-KW"/>
</dbReference>
<protein>
    <submittedName>
        <fullName evidence="3">Sporulation initiation inhibitor protein Soj</fullName>
        <ecNumber evidence="3">3.6.-.-</ecNumber>
    </submittedName>
</protein>
<feature type="domain" description="AAA" evidence="1">
    <location>
        <begin position="1"/>
        <end position="142"/>
    </location>
</feature>
<evidence type="ECO:0000259" key="1">
    <source>
        <dbReference type="Pfam" id="PF13614"/>
    </source>
</evidence>
<dbReference type="PANTHER" id="PTHR13696:SF99">
    <property type="entry name" value="COBYRINIC ACID AC-DIAMIDE SYNTHASE"/>
    <property type="match status" value="1"/>
</dbReference>
<dbReference type="EMBL" id="CACRUK010000023">
    <property type="protein sequence ID" value="VYU22876.1"/>
    <property type="molecule type" value="Genomic_DNA"/>
</dbReference>
<dbReference type="InterPro" id="IPR050678">
    <property type="entry name" value="DNA_Partitioning_ATPase"/>
</dbReference>
<dbReference type="SUPFAM" id="SSF52540">
    <property type="entry name" value="P-loop containing nucleoside triphosphate hydrolases"/>
    <property type="match status" value="1"/>
</dbReference>
<sequence>MARQGKKVLLIDADPQGSLTASLGYVEPDDIGTTLATIMMGVINDEEIGEEEGILHHKEQIDLLPANIELSALEVTMSNVMSRELIMKEYIDTMRSRYDYILIDCMPSLGMMTINALVASDMVLIPVQAAYLPVKGLQQLITGLFLW</sequence>
<dbReference type="EMBL" id="CACRUU010000024">
    <property type="protein sequence ID" value="VYT78790.1"/>
    <property type="molecule type" value="Genomic_DNA"/>
</dbReference>
<dbReference type="CDD" id="cd02042">
    <property type="entry name" value="ParAB_family"/>
    <property type="match status" value="1"/>
</dbReference>
<dbReference type="Gene3D" id="3.40.50.300">
    <property type="entry name" value="P-loop containing nucleotide triphosphate hydrolases"/>
    <property type="match status" value="1"/>
</dbReference>
<proteinExistence type="predicted"/>
<keyword evidence="3" id="KW-0378">Hydrolase</keyword>
<evidence type="ECO:0000313" key="2">
    <source>
        <dbReference type="EMBL" id="VYT78790.1"/>
    </source>
</evidence>
<accession>A0A6N3D0Z2</accession>
<dbReference type="EC" id="3.6.-.-" evidence="3"/>
<dbReference type="InterPro" id="IPR027417">
    <property type="entry name" value="P-loop_NTPase"/>
</dbReference>
<gene>
    <name evidence="3" type="primary">soj_1</name>
    <name evidence="3" type="ORF">RGLFYP19_00179</name>
    <name evidence="2" type="ORF">RGLFYP36_00176</name>
</gene>
<name>A0A6N3D0Z2_MEDGN</name>
<dbReference type="AlphaFoldDB" id="A0A6N3D0Z2"/>
<dbReference type="Pfam" id="PF13614">
    <property type="entry name" value="AAA_31"/>
    <property type="match status" value="1"/>
</dbReference>
<organism evidence="3">
    <name type="scientific">Mediterraneibacter gnavus</name>
    <name type="common">Ruminococcus gnavus</name>
    <dbReference type="NCBI Taxonomy" id="33038"/>
    <lineage>
        <taxon>Bacteria</taxon>
        <taxon>Bacillati</taxon>
        <taxon>Bacillota</taxon>
        <taxon>Clostridia</taxon>
        <taxon>Lachnospirales</taxon>
        <taxon>Lachnospiraceae</taxon>
        <taxon>Mediterraneibacter</taxon>
    </lineage>
</organism>